<sequence length="191" mass="20252">MLTIFAGPGGAVFIRFACVVFLPLGVFLSLMLYFSGMSWGITILIFITVLLCLYWLFSDRLIAYGAAAHGGGLPVQQQPPIVPVLAPPHARPMQQRGVGVTHGLGASAIAALPAYAYEKKGGADDCAVCLGELQRGEAVKQLPACAHLFHDACVDAWLRLHVTCPVCRFPVEVDTAALPPAAAQVDVAQIQ</sequence>
<keyword evidence="3" id="KW-0479">Metal-binding</keyword>
<dbReference type="SMART" id="SM00184">
    <property type="entry name" value="RING"/>
    <property type="match status" value="1"/>
</dbReference>
<evidence type="ECO:0000256" key="5">
    <source>
        <dbReference type="ARBA" id="ARBA00022833"/>
    </source>
</evidence>
<evidence type="ECO:0000256" key="4">
    <source>
        <dbReference type="ARBA" id="ARBA00022771"/>
    </source>
</evidence>
<reference evidence="10" key="1">
    <citation type="journal article" date="2018" name="DNA Res.">
        <title>Multiple hybrid de novo genome assembly of finger millet, an orphan allotetraploid crop.</title>
        <authorList>
            <person name="Hatakeyama M."/>
            <person name="Aluri S."/>
            <person name="Balachadran M.T."/>
            <person name="Sivarajan S.R."/>
            <person name="Patrignani A."/>
            <person name="Gruter S."/>
            <person name="Poveda L."/>
            <person name="Shimizu-Inatsugi R."/>
            <person name="Baeten J."/>
            <person name="Francoijs K.J."/>
            <person name="Nataraja K.N."/>
            <person name="Reddy Y.A.N."/>
            <person name="Phadnis S."/>
            <person name="Ravikumar R.L."/>
            <person name="Schlapbach R."/>
            <person name="Sreeman S.M."/>
            <person name="Shimizu K.K."/>
        </authorList>
    </citation>
    <scope>NUCLEOTIDE SEQUENCE</scope>
</reference>
<evidence type="ECO:0000313" key="10">
    <source>
        <dbReference type="EMBL" id="GJN38554.1"/>
    </source>
</evidence>
<protein>
    <recommendedName>
        <fullName evidence="2">RING-type E3 ubiquitin transferase</fullName>
        <ecNumber evidence="2">2.3.2.27</ecNumber>
    </recommendedName>
</protein>
<keyword evidence="8" id="KW-0812">Transmembrane</keyword>
<keyword evidence="5" id="KW-0862">Zinc</keyword>
<evidence type="ECO:0000256" key="1">
    <source>
        <dbReference type="ARBA" id="ARBA00000900"/>
    </source>
</evidence>
<keyword evidence="8" id="KW-1133">Transmembrane helix</keyword>
<comment type="caution">
    <text evidence="10">The sequence shown here is derived from an EMBL/GenBank/DDBJ whole genome shotgun (WGS) entry which is preliminary data.</text>
</comment>
<feature type="transmembrane region" description="Helical" evidence="8">
    <location>
        <begin position="12"/>
        <end position="33"/>
    </location>
</feature>
<dbReference type="GO" id="GO:0008270">
    <property type="term" value="F:zinc ion binding"/>
    <property type="evidence" value="ECO:0007669"/>
    <property type="project" value="UniProtKB-KW"/>
</dbReference>
<keyword evidence="8" id="KW-0472">Membrane</keyword>
<evidence type="ECO:0000256" key="3">
    <source>
        <dbReference type="ARBA" id="ARBA00022723"/>
    </source>
</evidence>
<evidence type="ECO:0000256" key="6">
    <source>
        <dbReference type="ARBA" id="ARBA00024209"/>
    </source>
</evidence>
<dbReference type="InterPro" id="IPR053238">
    <property type="entry name" value="RING-H2_zinc_finger"/>
</dbReference>
<dbReference type="PROSITE" id="PS50089">
    <property type="entry name" value="ZF_RING_2"/>
    <property type="match status" value="1"/>
</dbReference>
<dbReference type="InterPro" id="IPR001841">
    <property type="entry name" value="Znf_RING"/>
</dbReference>
<dbReference type="SUPFAM" id="SSF57850">
    <property type="entry name" value="RING/U-box"/>
    <property type="match status" value="1"/>
</dbReference>
<feature type="transmembrane region" description="Helical" evidence="8">
    <location>
        <begin position="39"/>
        <end position="57"/>
    </location>
</feature>
<dbReference type="PANTHER" id="PTHR14155">
    <property type="entry name" value="RING FINGER DOMAIN-CONTAINING"/>
    <property type="match status" value="1"/>
</dbReference>
<keyword evidence="4 7" id="KW-0863">Zinc-finger</keyword>
<dbReference type="Proteomes" id="UP001054889">
    <property type="component" value="Unassembled WGS sequence"/>
</dbReference>
<proteinExistence type="inferred from homology"/>
<dbReference type="GO" id="GO:0061630">
    <property type="term" value="F:ubiquitin protein ligase activity"/>
    <property type="evidence" value="ECO:0007669"/>
    <property type="project" value="UniProtKB-EC"/>
</dbReference>
<gene>
    <name evidence="10" type="primary">gb27609</name>
    <name evidence="10" type="ORF">PR202_gb27609</name>
</gene>
<dbReference type="Gene3D" id="3.30.40.10">
    <property type="entry name" value="Zinc/RING finger domain, C3HC4 (zinc finger)"/>
    <property type="match status" value="1"/>
</dbReference>
<comment type="catalytic activity">
    <reaction evidence="1">
        <text>S-ubiquitinyl-[E2 ubiquitin-conjugating enzyme]-L-cysteine + [acceptor protein]-L-lysine = [E2 ubiquitin-conjugating enzyme]-L-cysteine + N(6)-ubiquitinyl-[acceptor protein]-L-lysine.</text>
        <dbReference type="EC" id="2.3.2.27"/>
    </reaction>
</comment>
<comment type="similarity">
    <text evidence="6">Belongs to the RING-type zinc finger family. ATL subfamily.</text>
</comment>
<dbReference type="InterPro" id="IPR013083">
    <property type="entry name" value="Znf_RING/FYVE/PHD"/>
</dbReference>
<dbReference type="EC" id="2.3.2.27" evidence="2"/>
<dbReference type="PANTHER" id="PTHR14155:SF548">
    <property type="entry name" value="RING-TYPE DOMAIN-CONTAINING PROTEIN"/>
    <property type="match status" value="1"/>
</dbReference>
<evidence type="ECO:0000256" key="8">
    <source>
        <dbReference type="SAM" id="Phobius"/>
    </source>
</evidence>
<keyword evidence="11" id="KW-1185">Reference proteome</keyword>
<dbReference type="EMBL" id="BQKI01000097">
    <property type="protein sequence ID" value="GJN38554.1"/>
    <property type="molecule type" value="Genomic_DNA"/>
</dbReference>
<evidence type="ECO:0000259" key="9">
    <source>
        <dbReference type="PROSITE" id="PS50089"/>
    </source>
</evidence>
<evidence type="ECO:0000256" key="2">
    <source>
        <dbReference type="ARBA" id="ARBA00012483"/>
    </source>
</evidence>
<accession>A0AAV5FUR7</accession>
<dbReference type="AlphaFoldDB" id="A0AAV5FUR7"/>
<reference evidence="10" key="2">
    <citation type="submission" date="2021-12" db="EMBL/GenBank/DDBJ databases">
        <title>Resequencing data analysis of finger millet.</title>
        <authorList>
            <person name="Hatakeyama M."/>
            <person name="Aluri S."/>
            <person name="Balachadran M.T."/>
            <person name="Sivarajan S.R."/>
            <person name="Poveda L."/>
            <person name="Shimizu-Inatsugi R."/>
            <person name="Schlapbach R."/>
            <person name="Sreeman S.M."/>
            <person name="Shimizu K.K."/>
        </authorList>
    </citation>
    <scope>NUCLEOTIDE SEQUENCE</scope>
</reference>
<feature type="domain" description="RING-type" evidence="9">
    <location>
        <begin position="126"/>
        <end position="168"/>
    </location>
</feature>
<dbReference type="Pfam" id="PF13639">
    <property type="entry name" value="zf-RING_2"/>
    <property type="match status" value="1"/>
</dbReference>
<organism evidence="10 11">
    <name type="scientific">Eleusine coracana subsp. coracana</name>
    <dbReference type="NCBI Taxonomy" id="191504"/>
    <lineage>
        <taxon>Eukaryota</taxon>
        <taxon>Viridiplantae</taxon>
        <taxon>Streptophyta</taxon>
        <taxon>Embryophyta</taxon>
        <taxon>Tracheophyta</taxon>
        <taxon>Spermatophyta</taxon>
        <taxon>Magnoliopsida</taxon>
        <taxon>Liliopsida</taxon>
        <taxon>Poales</taxon>
        <taxon>Poaceae</taxon>
        <taxon>PACMAD clade</taxon>
        <taxon>Chloridoideae</taxon>
        <taxon>Cynodonteae</taxon>
        <taxon>Eleusininae</taxon>
        <taxon>Eleusine</taxon>
    </lineage>
</organism>
<name>A0AAV5FUR7_ELECO</name>
<evidence type="ECO:0000313" key="11">
    <source>
        <dbReference type="Proteomes" id="UP001054889"/>
    </source>
</evidence>
<evidence type="ECO:0000256" key="7">
    <source>
        <dbReference type="PROSITE-ProRule" id="PRU00175"/>
    </source>
</evidence>